<feature type="domain" description="Glycosyltransferase 2-like" evidence="7">
    <location>
        <begin position="7"/>
        <end position="129"/>
    </location>
</feature>
<evidence type="ECO:0000256" key="3">
    <source>
        <dbReference type="ARBA" id="ARBA00022676"/>
    </source>
</evidence>
<comment type="subcellular location">
    <subcellularLocation>
        <location evidence="1">Cell membrane</location>
    </subcellularLocation>
</comment>
<organism evidence="8 9">
    <name type="scientific">Trichlorobacter ammonificans</name>
    <dbReference type="NCBI Taxonomy" id="2916410"/>
    <lineage>
        <taxon>Bacteria</taxon>
        <taxon>Pseudomonadati</taxon>
        <taxon>Thermodesulfobacteriota</taxon>
        <taxon>Desulfuromonadia</taxon>
        <taxon>Geobacterales</taxon>
        <taxon>Geobacteraceae</taxon>
        <taxon>Trichlorobacter</taxon>
    </lineage>
</organism>
<evidence type="ECO:0000313" key="8">
    <source>
        <dbReference type="EMBL" id="CAH2031402.1"/>
    </source>
</evidence>
<dbReference type="PANTHER" id="PTHR43646">
    <property type="entry name" value="GLYCOSYLTRANSFERASE"/>
    <property type="match status" value="1"/>
</dbReference>
<dbReference type="InterPro" id="IPR029044">
    <property type="entry name" value="Nucleotide-diphossugar_trans"/>
</dbReference>
<evidence type="ECO:0000256" key="1">
    <source>
        <dbReference type="ARBA" id="ARBA00004236"/>
    </source>
</evidence>
<evidence type="ECO:0000256" key="4">
    <source>
        <dbReference type="ARBA" id="ARBA00022679"/>
    </source>
</evidence>
<evidence type="ECO:0000256" key="2">
    <source>
        <dbReference type="ARBA" id="ARBA00022475"/>
    </source>
</evidence>
<evidence type="ECO:0000256" key="6">
    <source>
        <dbReference type="SAM" id="Phobius"/>
    </source>
</evidence>
<dbReference type="Gene3D" id="2.60.120.200">
    <property type="match status" value="1"/>
</dbReference>
<dbReference type="InterPro" id="IPR001173">
    <property type="entry name" value="Glyco_trans_2-like"/>
</dbReference>
<evidence type="ECO:0000313" key="9">
    <source>
        <dbReference type="Proteomes" id="UP001295463"/>
    </source>
</evidence>
<feature type="transmembrane region" description="Helical" evidence="6">
    <location>
        <begin position="259"/>
        <end position="276"/>
    </location>
</feature>
<dbReference type="PANTHER" id="PTHR43646:SF2">
    <property type="entry name" value="GLYCOSYLTRANSFERASE 2-LIKE DOMAIN-CONTAINING PROTEIN"/>
    <property type="match status" value="1"/>
</dbReference>
<name>A0ABN8HEW0_9BACT</name>
<keyword evidence="5 6" id="KW-0472">Membrane</keyword>
<accession>A0ABN8HEW0</accession>
<dbReference type="RefSeq" id="WP_305732228.1">
    <property type="nucleotide sequence ID" value="NZ_OW150024.1"/>
</dbReference>
<keyword evidence="6" id="KW-1133">Transmembrane helix</keyword>
<dbReference type="Proteomes" id="UP001295463">
    <property type="component" value="Chromosome"/>
</dbReference>
<dbReference type="SUPFAM" id="SSF53448">
    <property type="entry name" value="Nucleotide-diphospho-sugar transferases"/>
    <property type="match status" value="1"/>
</dbReference>
<feature type="transmembrane region" description="Helical" evidence="6">
    <location>
        <begin position="288"/>
        <end position="316"/>
    </location>
</feature>
<keyword evidence="6" id="KW-0812">Transmembrane</keyword>
<evidence type="ECO:0000256" key="5">
    <source>
        <dbReference type="ARBA" id="ARBA00023136"/>
    </source>
</evidence>
<dbReference type="EMBL" id="OW150024">
    <property type="protein sequence ID" value="CAH2031402.1"/>
    <property type="molecule type" value="Genomic_DNA"/>
</dbReference>
<gene>
    <name evidence="8" type="ORF">GEAMG1_1572</name>
</gene>
<keyword evidence="9" id="KW-1185">Reference proteome</keyword>
<dbReference type="Gene3D" id="3.90.550.10">
    <property type="entry name" value="Spore Coat Polysaccharide Biosynthesis Protein SpsA, Chain A"/>
    <property type="match status" value="1"/>
</dbReference>
<protein>
    <recommendedName>
        <fullName evidence="7">Glycosyltransferase 2-like domain-containing protein</fullName>
    </recommendedName>
</protein>
<keyword evidence="2" id="KW-1003">Cell membrane</keyword>
<dbReference type="Pfam" id="PF00535">
    <property type="entry name" value="Glycos_transf_2"/>
    <property type="match status" value="1"/>
</dbReference>
<keyword evidence="4" id="KW-0808">Transferase</keyword>
<reference evidence="8 9" key="1">
    <citation type="submission" date="2022-03" db="EMBL/GenBank/DDBJ databases">
        <authorList>
            <person name="Koch H."/>
        </authorList>
    </citation>
    <scope>NUCLEOTIDE SEQUENCE [LARGE SCALE GENOMIC DNA]</scope>
    <source>
        <strain evidence="8 9">G1</strain>
    </source>
</reference>
<proteinExistence type="predicted"/>
<evidence type="ECO:0000259" key="7">
    <source>
        <dbReference type="Pfam" id="PF00535"/>
    </source>
</evidence>
<keyword evidence="3" id="KW-0328">Glycosyltransferase</keyword>
<sequence length="783" mass="84266">MSHPTVSIIIPARNEAQNLPGVLAALRAAVAEYPGRCELLLIDNGSTDATREVAAAHGCAVYEDRTASIARLRNIGVEKSTGTIVAFLDADCLVHPRWLHSCVAKLGNDAIGLTGTRAVPDFKNATWVELAWYRLVSGVERPDHPPWIGSSNMVIHRDLFRAVGGFDEHLTTAEDVNLCHKVRQSHLVCLNKEIDTIHLRESKTLGNLLRRELWRGAGSIRQFRDSRRKRDDAPSVLVPTLHLAAICTLPPLLPFSMTATGLLFALLLLLPLALIHRKKALVGGIADFAAVYLVASVFLLARALAVGVELAAMTAAAATKLSPGLFAPGRATVRSLLLLLLILGSGPLCFGEILFEENFDAQPDWNVTNSYTAECAGACATAPPNWSNYRTVPGTAALANPTGSIRRLPGSLPDHGGGTGKAYIVYNQSVAGVNWPGDATLVKVLPRDYPELYIRFWIRTQDNWQTVPNAQSKIFRAYHWDRTGNLFQFFSTGTVNPAYIWDWSTNSANSATYMNAYRCDPQETNYYCTAPGVPSYQLNDYYQRWGNGPAGNVYADGRWHRYDVHLKMNDIGSNNGILEWWWDGVLIESRRDVQWKGATGSDPVIGWNTIAIGGNSNNTFSGAVPADQWYAIDDLVVSSTPLVTPSAGTGSSISPAAVQSPAQGGSVTFSVTALPGYGIVAVSGCNGTLNGTSYTTGPLDGNCSVNVSTAARTARTEGSPLPTENDLLRLLGAATGSLTLGPDDSIRYDVAPLGSDGIPRGNGRVDSADLILAARRSIGIGSW</sequence>